<evidence type="ECO:0008006" key="4">
    <source>
        <dbReference type="Google" id="ProtNLM"/>
    </source>
</evidence>
<dbReference type="Pfam" id="PF13858">
    <property type="entry name" value="DUF4199"/>
    <property type="match status" value="1"/>
</dbReference>
<keyword evidence="1" id="KW-0472">Membrane</keyword>
<feature type="transmembrane region" description="Helical" evidence="1">
    <location>
        <begin position="70"/>
        <end position="95"/>
    </location>
</feature>
<evidence type="ECO:0000313" key="2">
    <source>
        <dbReference type="EMBL" id="MBB6003148.1"/>
    </source>
</evidence>
<feature type="transmembrane region" description="Helical" evidence="1">
    <location>
        <begin position="41"/>
        <end position="58"/>
    </location>
</feature>
<evidence type="ECO:0000313" key="3">
    <source>
        <dbReference type="Proteomes" id="UP000524404"/>
    </source>
</evidence>
<keyword evidence="1" id="KW-0812">Transmembrane</keyword>
<keyword evidence="1" id="KW-1133">Transmembrane helix</keyword>
<dbReference type="RefSeq" id="WP_184133421.1">
    <property type="nucleotide sequence ID" value="NZ_JACHKT010000010.1"/>
</dbReference>
<dbReference type="Proteomes" id="UP000524404">
    <property type="component" value="Unassembled WGS sequence"/>
</dbReference>
<dbReference type="InterPro" id="IPR025250">
    <property type="entry name" value="DUF4199"/>
</dbReference>
<feature type="transmembrane region" description="Helical" evidence="1">
    <location>
        <begin position="12"/>
        <end position="29"/>
    </location>
</feature>
<organism evidence="2 3">
    <name type="scientific">Arcicella rosea</name>
    <dbReference type="NCBI Taxonomy" id="502909"/>
    <lineage>
        <taxon>Bacteria</taxon>
        <taxon>Pseudomonadati</taxon>
        <taxon>Bacteroidota</taxon>
        <taxon>Cytophagia</taxon>
        <taxon>Cytophagales</taxon>
        <taxon>Flectobacillaceae</taxon>
        <taxon>Arcicella</taxon>
    </lineage>
</organism>
<dbReference type="AlphaFoldDB" id="A0A841ER52"/>
<protein>
    <recommendedName>
        <fullName evidence="4">DUF4199 domain-containing protein</fullName>
    </recommendedName>
</protein>
<reference evidence="2 3" key="1">
    <citation type="submission" date="2020-08" db="EMBL/GenBank/DDBJ databases">
        <title>Functional genomics of gut bacteria from endangered species of beetles.</title>
        <authorList>
            <person name="Carlos-Shanley C."/>
        </authorList>
    </citation>
    <scope>NUCLEOTIDE SEQUENCE [LARGE SCALE GENOMIC DNA]</scope>
    <source>
        <strain evidence="2 3">S00070</strain>
    </source>
</reference>
<evidence type="ECO:0000256" key="1">
    <source>
        <dbReference type="SAM" id="Phobius"/>
    </source>
</evidence>
<sequence length="183" mass="20566">MFNKSFTKTIIIYGFIAGLLTLAYCLLINNIGQIPLDGKKAPSMFFSILMMVLAVKNYRKHNPDETLHFWEGFAVANLTNIFGACVSALGLYFWLSANGNTILADYIKQTIDMLNVPAVKNGYVKEMGIASFNTIVEAFKILSPKDIAIDEIFGLKGKMPLGILVSIMISLYFRRQYQYIKKP</sequence>
<comment type="caution">
    <text evidence="2">The sequence shown here is derived from an EMBL/GenBank/DDBJ whole genome shotgun (WGS) entry which is preliminary data.</text>
</comment>
<keyword evidence="3" id="KW-1185">Reference proteome</keyword>
<accession>A0A841ER52</accession>
<proteinExistence type="predicted"/>
<dbReference type="EMBL" id="JACHKT010000010">
    <property type="protein sequence ID" value="MBB6003148.1"/>
    <property type="molecule type" value="Genomic_DNA"/>
</dbReference>
<name>A0A841ER52_9BACT</name>
<gene>
    <name evidence="2" type="ORF">HNP25_001800</name>
</gene>